<evidence type="ECO:0000313" key="1">
    <source>
        <dbReference type="EMBL" id="CAB4185078.1"/>
    </source>
</evidence>
<protein>
    <submittedName>
        <fullName evidence="1">Uncharacterized protein</fullName>
    </submittedName>
</protein>
<organism evidence="1">
    <name type="scientific">uncultured Caudovirales phage</name>
    <dbReference type="NCBI Taxonomy" id="2100421"/>
    <lineage>
        <taxon>Viruses</taxon>
        <taxon>Duplodnaviria</taxon>
        <taxon>Heunggongvirae</taxon>
        <taxon>Uroviricota</taxon>
        <taxon>Caudoviricetes</taxon>
        <taxon>Peduoviridae</taxon>
        <taxon>Maltschvirus</taxon>
        <taxon>Maltschvirus maltsch</taxon>
    </lineage>
</organism>
<gene>
    <name evidence="1" type="ORF">UFOVP1118_37</name>
</gene>
<accession>A0A6J5QVT1</accession>
<dbReference type="EMBL" id="LR797073">
    <property type="protein sequence ID" value="CAB4185078.1"/>
    <property type="molecule type" value="Genomic_DNA"/>
</dbReference>
<reference evidence="1" key="1">
    <citation type="submission" date="2020-05" db="EMBL/GenBank/DDBJ databases">
        <authorList>
            <person name="Chiriac C."/>
            <person name="Salcher M."/>
            <person name="Ghai R."/>
            <person name="Kavagutti S V."/>
        </authorList>
    </citation>
    <scope>NUCLEOTIDE SEQUENCE</scope>
</reference>
<name>A0A6J5QVT1_9CAUD</name>
<sequence>MASPTVTWKRGSTFAASVAYVPGLNEPETLDGIGILTSVMDNAQRRHPLTVEVQEDLVTFLCRFDGDSSEWAAGTAAWDFQFSQGGVVYYSTTVRFIIEPQVTL</sequence>
<proteinExistence type="predicted"/>